<keyword evidence="3" id="KW-0804">Transcription</keyword>
<dbReference type="InterPro" id="IPR036388">
    <property type="entry name" value="WH-like_DNA-bd_sf"/>
</dbReference>
<dbReference type="InterPro" id="IPR008920">
    <property type="entry name" value="TF_FadR/GntR_C"/>
</dbReference>
<feature type="domain" description="GntR C-terminal" evidence="4">
    <location>
        <begin position="83"/>
        <end position="207"/>
    </location>
</feature>
<keyword evidence="6" id="KW-1185">Reference proteome</keyword>
<dbReference type="SUPFAM" id="SSF46785">
    <property type="entry name" value="Winged helix' DNA-binding domain"/>
    <property type="match status" value="1"/>
</dbReference>
<dbReference type="PANTHER" id="PTHR43537:SF5">
    <property type="entry name" value="UXU OPERON TRANSCRIPTIONAL REGULATOR"/>
    <property type="match status" value="1"/>
</dbReference>
<dbReference type="InterPro" id="IPR011711">
    <property type="entry name" value="GntR_C"/>
</dbReference>
<gene>
    <name evidence="5" type="ORF">RKE40_12050</name>
</gene>
<dbReference type="InterPro" id="IPR036390">
    <property type="entry name" value="WH_DNA-bd_sf"/>
</dbReference>
<reference evidence="5 6" key="1">
    <citation type="submission" date="2023-09" db="EMBL/GenBank/DDBJ databases">
        <title>Whole genome shotgun sequencing (WGS) of Bosea sp. ZW T0_25, isolated from stored onions (Allium cepa).</title>
        <authorList>
            <person name="Stoll D.A."/>
            <person name="Huch M."/>
        </authorList>
    </citation>
    <scope>NUCLEOTIDE SEQUENCE [LARGE SCALE GENOMIC DNA]</scope>
    <source>
        <strain evidence="5 6">ZW T0_25</strain>
    </source>
</reference>
<comment type="caution">
    <text evidence="5">The sequence shown here is derived from an EMBL/GenBank/DDBJ whole genome shotgun (WGS) entry which is preliminary data.</text>
</comment>
<sequence>MASRPRTRQRAKGELANEIAKAIHIRAYRPGEWLRQIDLEEAFQATRFDVRTALDELAVRKTIEHVPNRGYRVVEVDLATYRAIRDTRIILESAACRLVIGKLDDDALARLDGLAHEFSRAVQSGTRVEQSEINRAFHSLIYAHCGNPVLVETIWSLRDRSRGSAVTVWASHQALLASDADHHAMVAAIRAGDGERLAELISQHILKDLIEVSGAA</sequence>
<dbReference type="SUPFAM" id="SSF48008">
    <property type="entry name" value="GntR ligand-binding domain-like"/>
    <property type="match status" value="1"/>
</dbReference>
<dbReference type="Proteomes" id="UP001254257">
    <property type="component" value="Unassembled WGS sequence"/>
</dbReference>
<accession>A0ABU3S799</accession>
<dbReference type="RefSeq" id="WP_316018486.1">
    <property type="nucleotide sequence ID" value="NZ_JAWDID010000015.1"/>
</dbReference>
<dbReference type="Gene3D" id="1.20.120.530">
    <property type="entry name" value="GntR ligand-binding domain-like"/>
    <property type="match status" value="1"/>
</dbReference>
<evidence type="ECO:0000259" key="4">
    <source>
        <dbReference type="SMART" id="SM00895"/>
    </source>
</evidence>
<dbReference type="SMART" id="SM00895">
    <property type="entry name" value="FCD"/>
    <property type="match status" value="1"/>
</dbReference>
<evidence type="ECO:0000256" key="1">
    <source>
        <dbReference type="ARBA" id="ARBA00023015"/>
    </source>
</evidence>
<protein>
    <submittedName>
        <fullName evidence="5">GntR family transcriptional regulator</fullName>
    </submittedName>
</protein>
<dbReference type="Gene3D" id="1.10.10.10">
    <property type="entry name" value="Winged helix-like DNA-binding domain superfamily/Winged helix DNA-binding domain"/>
    <property type="match status" value="1"/>
</dbReference>
<evidence type="ECO:0000313" key="5">
    <source>
        <dbReference type="EMBL" id="MDU0340624.1"/>
    </source>
</evidence>
<dbReference type="Pfam" id="PF07729">
    <property type="entry name" value="FCD"/>
    <property type="match status" value="1"/>
</dbReference>
<organism evidence="5 6">
    <name type="scientific">Bosea rubneri</name>
    <dbReference type="NCBI Taxonomy" id="3075434"/>
    <lineage>
        <taxon>Bacteria</taxon>
        <taxon>Pseudomonadati</taxon>
        <taxon>Pseudomonadota</taxon>
        <taxon>Alphaproteobacteria</taxon>
        <taxon>Hyphomicrobiales</taxon>
        <taxon>Boseaceae</taxon>
        <taxon>Bosea</taxon>
    </lineage>
</organism>
<name>A0ABU3S799_9HYPH</name>
<dbReference type="EMBL" id="JAWDID010000015">
    <property type="protein sequence ID" value="MDU0340624.1"/>
    <property type="molecule type" value="Genomic_DNA"/>
</dbReference>
<evidence type="ECO:0000313" key="6">
    <source>
        <dbReference type="Proteomes" id="UP001254257"/>
    </source>
</evidence>
<keyword evidence="2" id="KW-0238">DNA-binding</keyword>
<evidence type="ECO:0000256" key="2">
    <source>
        <dbReference type="ARBA" id="ARBA00023125"/>
    </source>
</evidence>
<evidence type="ECO:0000256" key="3">
    <source>
        <dbReference type="ARBA" id="ARBA00023163"/>
    </source>
</evidence>
<keyword evidence="1" id="KW-0805">Transcription regulation</keyword>
<dbReference type="PANTHER" id="PTHR43537">
    <property type="entry name" value="TRANSCRIPTIONAL REGULATOR, GNTR FAMILY"/>
    <property type="match status" value="1"/>
</dbReference>
<proteinExistence type="predicted"/>